<gene>
    <name evidence="10" type="ORF">JD108_10230</name>
    <name evidence="11" type="ORF">KDJ56_09925</name>
</gene>
<dbReference type="GO" id="GO:0005886">
    <property type="term" value="C:plasma membrane"/>
    <property type="evidence" value="ECO:0007669"/>
    <property type="project" value="UniProtKB-SubCell"/>
</dbReference>
<comment type="similarity">
    <text evidence="8">Belongs to the binding-protein-dependent transport system permease family. LivHM subfamily.</text>
</comment>
<dbReference type="PANTHER" id="PTHR11795:SF445">
    <property type="entry name" value="AMINO ACID ABC TRANSPORTER PERMEASE PROTEIN"/>
    <property type="match status" value="1"/>
</dbReference>
<dbReference type="AlphaFoldDB" id="A0A7T5JQK3"/>
<dbReference type="Pfam" id="PF02653">
    <property type="entry name" value="BPD_transp_2"/>
    <property type="match status" value="1"/>
</dbReference>
<feature type="transmembrane region" description="Helical" evidence="9">
    <location>
        <begin position="268"/>
        <end position="286"/>
    </location>
</feature>
<keyword evidence="5" id="KW-0029">Amino-acid transport</keyword>
<evidence type="ECO:0000313" key="12">
    <source>
        <dbReference type="Proteomes" id="UP000595847"/>
    </source>
</evidence>
<feature type="transmembrane region" description="Helical" evidence="9">
    <location>
        <begin position="61"/>
        <end position="82"/>
    </location>
</feature>
<evidence type="ECO:0000256" key="4">
    <source>
        <dbReference type="ARBA" id="ARBA00022692"/>
    </source>
</evidence>
<reference evidence="11" key="2">
    <citation type="submission" date="2021-04" db="EMBL/GenBank/DDBJ databases">
        <title>Brevibacillus composti FJAT-54423, complete genome.</title>
        <authorList>
            <person name="Tang R."/>
        </authorList>
    </citation>
    <scope>NUCLEOTIDE SEQUENCE</scope>
    <source>
        <strain evidence="11">FJAT-54424</strain>
    </source>
</reference>
<evidence type="ECO:0000256" key="6">
    <source>
        <dbReference type="ARBA" id="ARBA00022989"/>
    </source>
</evidence>
<evidence type="ECO:0000256" key="3">
    <source>
        <dbReference type="ARBA" id="ARBA00022475"/>
    </source>
</evidence>
<evidence type="ECO:0000313" key="13">
    <source>
        <dbReference type="Proteomes" id="UP000677234"/>
    </source>
</evidence>
<evidence type="ECO:0000256" key="1">
    <source>
        <dbReference type="ARBA" id="ARBA00004651"/>
    </source>
</evidence>
<evidence type="ECO:0000256" key="5">
    <source>
        <dbReference type="ARBA" id="ARBA00022970"/>
    </source>
</evidence>
<dbReference type="KEGG" id="bcop:JD108_10230"/>
<evidence type="ECO:0000256" key="9">
    <source>
        <dbReference type="SAM" id="Phobius"/>
    </source>
</evidence>
<dbReference type="Proteomes" id="UP000677234">
    <property type="component" value="Chromosome"/>
</dbReference>
<feature type="transmembrane region" description="Helical" evidence="9">
    <location>
        <begin position="94"/>
        <end position="118"/>
    </location>
</feature>
<keyword evidence="7 9" id="KW-0472">Membrane</keyword>
<keyword evidence="2" id="KW-0813">Transport</keyword>
<dbReference type="GO" id="GO:0022857">
    <property type="term" value="F:transmembrane transporter activity"/>
    <property type="evidence" value="ECO:0007669"/>
    <property type="project" value="InterPro"/>
</dbReference>
<dbReference type="EMBL" id="CP066308">
    <property type="protein sequence ID" value="QQE76201.1"/>
    <property type="molecule type" value="Genomic_DNA"/>
</dbReference>
<accession>A0A7T5JQK3</accession>
<keyword evidence="3" id="KW-1003">Cell membrane</keyword>
<proteinExistence type="inferred from homology"/>
<dbReference type="RefSeq" id="WP_198829707.1">
    <property type="nucleotide sequence ID" value="NZ_CP066308.1"/>
</dbReference>
<dbReference type="PANTHER" id="PTHR11795">
    <property type="entry name" value="BRANCHED-CHAIN AMINO ACID TRANSPORT SYSTEM PERMEASE PROTEIN LIVH"/>
    <property type="match status" value="1"/>
</dbReference>
<feature type="transmembrane region" description="Helical" evidence="9">
    <location>
        <begin position="146"/>
        <end position="163"/>
    </location>
</feature>
<evidence type="ECO:0000256" key="8">
    <source>
        <dbReference type="ARBA" id="ARBA00037998"/>
    </source>
</evidence>
<reference evidence="10 12" key="1">
    <citation type="submission" date="2020-12" db="EMBL/GenBank/DDBJ databases">
        <title>strain FJAT-54423T represents a novel species of the genus Brevibacillus.</title>
        <authorList>
            <person name="Tang R."/>
        </authorList>
    </citation>
    <scope>NUCLEOTIDE SEQUENCE [LARGE SCALE GENOMIC DNA]</scope>
    <source>
        <strain evidence="10 12">FJAT-54423</strain>
    </source>
</reference>
<organism evidence="10 12">
    <name type="scientific">Brevibacillus composti</name>
    <dbReference type="NCBI Taxonomy" id="2796470"/>
    <lineage>
        <taxon>Bacteria</taxon>
        <taxon>Bacillati</taxon>
        <taxon>Bacillota</taxon>
        <taxon>Bacilli</taxon>
        <taxon>Bacillales</taxon>
        <taxon>Paenibacillaceae</taxon>
        <taxon>Brevibacillus</taxon>
    </lineage>
</organism>
<dbReference type="Proteomes" id="UP000595847">
    <property type="component" value="Chromosome"/>
</dbReference>
<protein>
    <submittedName>
        <fullName evidence="10">Branched-chain amino acid ABC transporter permease</fullName>
    </submittedName>
</protein>
<keyword evidence="6 9" id="KW-1133">Transmembrane helix</keyword>
<keyword evidence="13" id="KW-1185">Reference proteome</keyword>
<dbReference type="CDD" id="cd06582">
    <property type="entry name" value="TM_PBP1_LivH_like"/>
    <property type="match status" value="1"/>
</dbReference>
<evidence type="ECO:0000313" key="11">
    <source>
        <dbReference type="EMBL" id="QUO43230.1"/>
    </source>
</evidence>
<feature type="transmembrane region" description="Helical" evidence="9">
    <location>
        <begin position="39"/>
        <end position="55"/>
    </location>
</feature>
<dbReference type="GO" id="GO:0006865">
    <property type="term" value="P:amino acid transport"/>
    <property type="evidence" value="ECO:0007669"/>
    <property type="project" value="UniProtKB-KW"/>
</dbReference>
<keyword evidence="4 9" id="KW-0812">Transmembrane</keyword>
<comment type="subcellular location">
    <subcellularLocation>
        <location evidence="1">Cell membrane</location>
        <topology evidence="1">Multi-pass membrane protein</topology>
    </subcellularLocation>
</comment>
<dbReference type="EMBL" id="CP073708">
    <property type="protein sequence ID" value="QUO43230.1"/>
    <property type="molecule type" value="Genomic_DNA"/>
</dbReference>
<feature type="transmembrane region" description="Helical" evidence="9">
    <location>
        <begin position="6"/>
        <end position="27"/>
    </location>
</feature>
<sequence>MLQAVVSGLILGSIYAIIAQGYYITYVTTRTMNFGQGDFLMLGALLGLTSLGAMTSAGMNLIVSVLFTLMIVAAAMGLLGWGLERGAIRPLNHILSVGWILSTVAVSLMIRNIAMLVWGRNVIPFPSPFGNEVYRFGSVGITKHEVFVAFCAVVIMACLFFFLNKSLLGKALAAVAYNPEAASLMGINPKRMAVLAFALSSALAGIGGILVGPITNTAFFMGATLGLKAFAAAIIGGLTNPLGILIGGLLLGVLEQVFSLYSSAYKDASAFLLILIVLIFMPQGLLGKKVKEKF</sequence>
<evidence type="ECO:0000313" key="10">
    <source>
        <dbReference type="EMBL" id="QQE76201.1"/>
    </source>
</evidence>
<dbReference type="InterPro" id="IPR001851">
    <property type="entry name" value="ABC_transp_permease"/>
</dbReference>
<name>A0A7T5JQK3_9BACL</name>
<evidence type="ECO:0000256" key="2">
    <source>
        <dbReference type="ARBA" id="ARBA00022448"/>
    </source>
</evidence>
<feature type="transmembrane region" description="Helical" evidence="9">
    <location>
        <begin position="192"/>
        <end position="211"/>
    </location>
</feature>
<evidence type="ECO:0000256" key="7">
    <source>
        <dbReference type="ARBA" id="ARBA00023136"/>
    </source>
</evidence>
<dbReference type="InterPro" id="IPR052157">
    <property type="entry name" value="BCAA_transport_permease"/>
</dbReference>